<evidence type="ECO:0000313" key="5">
    <source>
        <dbReference type="EMBL" id="KWU62670.1"/>
    </source>
</evidence>
<dbReference type="Gene3D" id="1.10.10.10">
    <property type="entry name" value="Winged helix-like DNA-binding domain superfamily/Winged helix DNA-binding domain"/>
    <property type="match status" value="1"/>
</dbReference>
<protein>
    <submittedName>
        <fullName evidence="5">ArsR family transcriptional regulator</fullName>
    </submittedName>
</protein>
<name>A0A120EGS5_BACMY</name>
<keyword evidence="1" id="KW-0805">Transcription regulation</keyword>
<dbReference type="GO" id="GO:0003700">
    <property type="term" value="F:DNA-binding transcription factor activity"/>
    <property type="evidence" value="ECO:0007669"/>
    <property type="project" value="InterPro"/>
</dbReference>
<dbReference type="Pfam" id="PF01022">
    <property type="entry name" value="HTH_5"/>
    <property type="match status" value="1"/>
</dbReference>
<dbReference type="CDD" id="cd00090">
    <property type="entry name" value="HTH_ARSR"/>
    <property type="match status" value="1"/>
</dbReference>
<proteinExistence type="predicted"/>
<gene>
    <name evidence="5" type="ORF">AWW70_14725</name>
</gene>
<dbReference type="PRINTS" id="PR00778">
    <property type="entry name" value="HTHARSR"/>
</dbReference>
<accession>A0A120EGS5</accession>
<dbReference type="PANTHER" id="PTHR33154:SF18">
    <property type="entry name" value="ARSENICAL RESISTANCE OPERON REPRESSOR"/>
    <property type="match status" value="1"/>
</dbReference>
<dbReference type="Proteomes" id="UP000065797">
    <property type="component" value="Unassembled WGS sequence"/>
</dbReference>
<dbReference type="AlphaFoldDB" id="A0A120EGS5"/>
<keyword evidence="2" id="KW-0238">DNA-binding</keyword>
<evidence type="ECO:0000256" key="2">
    <source>
        <dbReference type="ARBA" id="ARBA00023125"/>
    </source>
</evidence>
<dbReference type="PROSITE" id="PS50987">
    <property type="entry name" value="HTH_ARSR_2"/>
    <property type="match status" value="1"/>
</dbReference>
<sequence length="347" mass="40675">MEVFHVTSRKRETYNVQMKYSILFECALGIAAITHKRLIDTLEKTQSEWEEIRQSLSIEMREHLQFVEENNTWKALLQLLYEGDFQGLSQFIANIDSLSEEDLKYICLPFLGEVYEEKRRLAVSGEASVINELKELTHDHQFFSTYIEFVCNVDVRELKTHLIAVMTGWYDSVVKKEAEEIVSILQRDYEAKNEMNKKMQPEEFVEWATGGVTYMPEPSVHHVLLIPQITYRPWNIEADIEDTKVFHYPVANESIHPEDPYEPSYFLVHKHKALGDEARLRIVKLLFEQERTLQDITERLQLGKSTVHHHLKLLRAAKLVDIHDGKYVLRKKAVQSLAKELDAFLNR</sequence>
<reference evidence="5 6" key="1">
    <citation type="submission" date="2016-01" db="EMBL/GenBank/DDBJ databases">
        <authorList>
            <person name="McClelland M."/>
            <person name="Jain A."/>
            <person name="Saraogi P."/>
            <person name="Mendelson R."/>
            <person name="Westerman R."/>
            <person name="SanMiguel P."/>
            <person name="Csonka L."/>
        </authorList>
    </citation>
    <scope>NUCLEOTIDE SEQUENCE [LARGE SCALE GENOMIC DNA]</scope>
    <source>
        <strain evidence="5 6">PE8-15</strain>
    </source>
</reference>
<organism evidence="5 6">
    <name type="scientific">Bacillus mycoides</name>
    <dbReference type="NCBI Taxonomy" id="1405"/>
    <lineage>
        <taxon>Bacteria</taxon>
        <taxon>Bacillati</taxon>
        <taxon>Bacillota</taxon>
        <taxon>Bacilli</taxon>
        <taxon>Bacillales</taxon>
        <taxon>Bacillaceae</taxon>
        <taxon>Bacillus</taxon>
        <taxon>Bacillus cereus group</taxon>
    </lineage>
</organism>
<keyword evidence="3" id="KW-0804">Transcription</keyword>
<dbReference type="InterPro" id="IPR036388">
    <property type="entry name" value="WH-like_DNA-bd_sf"/>
</dbReference>
<dbReference type="PANTHER" id="PTHR33154">
    <property type="entry name" value="TRANSCRIPTIONAL REGULATOR, ARSR FAMILY"/>
    <property type="match status" value="1"/>
</dbReference>
<dbReference type="RefSeq" id="WP_060750438.1">
    <property type="nucleotide sequence ID" value="NZ_LRPH01000049.1"/>
</dbReference>
<evidence type="ECO:0000259" key="4">
    <source>
        <dbReference type="PROSITE" id="PS50987"/>
    </source>
</evidence>
<evidence type="ECO:0000256" key="1">
    <source>
        <dbReference type="ARBA" id="ARBA00023015"/>
    </source>
</evidence>
<evidence type="ECO:0000313" key="6">
    <source>
        <dbReference type="Proteomes" id="UP000065797"/>
    </source>
</evidence>
<evidence type="ECO:0000256" key="3">
    <source>
        <dbReference type="ARBA" id="ARBA00023163"/>
    </source>
</evidence>
<dbReference type="InterPro" id="IPR011991">
    <property type="entry name" value="ArsR-like_HTH"/>
</dbReference>
<comment type="caution">
    <text evidence="5">The sequence shown here is derived from an EMBL/GenBank/DDBJ whole genome shotgun (WGS) entry which is preliminary data.</text>
</comment>
<dbReference type="EMBL" id="LRPH01000049">
    <property type="protein sequence ID" value="KWU62670.1"/>
    <property type="molecule type" value="Genomic_DNA"/>
</dbReference>
<dbReference type="SUPFAM" id="SSF46785">
    <property type="entry name" value="Winged helix' DNA-binding domain"/>
    <property type="match status" value="1"/>
</dbReference>
<dbReference type="GO" id="GO:0003677">
    <property type="term" value="F:DNA binding"/>
    <property type="evidence" value="ECO:0007669"/>
    <property type="project" value="UniProtKB-KW"/>
</dbReference>
<feature type="domain" description="HTH arsR-type" evidence="4">
    <location>
        <begin position="259"/>
        <end position="347"/>
    </location>
</feature>
<dbReference type="InterPro" id="IPR051081">
    <property type="entry name" value="HTH_MetalResp_TranReg"/>
</dbReference>
<dbReference type="SMART" id="SM00418">
    <property type="entry name" value="HTH_ARSR"/>
    <property type="match status" value="1"/>
</dbReference>
<dbReference type="InterPro" id="IPR036390">
    <property type="entry name" value="WH_DNA-bd_sf"/>
</dbReference>
<dbReference type="InterPro" id="IPR001845">
    <property type="entry name" value="HTH_ArsR_DNA-bd_dom"/>
</dbReference>